<dbReference type="Pfam" id="PF04978">
    <property type="entry name" value="MST"/>
    <property type="match status" value="1"/>
</dbReference>
<evidence type="ECO:0008006" key="3">
    <source>
        <dbReference type="Google" id="ProtNLM"/>
    </source>
</evidence>
<dbReference type="SUPFAM" id="SSF109854">
    <property type="entry name" value="DinB/YfiT-like putative metalloenzymes"/>
    <property type="match status" value="1"/>
</dbReference>
<sequence>MGLAERVDPVGATDEKTMLVQYLDHQRATVAMKARGVDAAGTAATVGASTLTLGGLVKHLTLVEHSWFEHRFVNGPEREPWASVDWDADPDWEFRTGATEDIDELLADYAAACERSNAVIAAAKLDDRLAWPGWDEAERERPSLRWVILHMIEETARHAGHADLLREAVDGAVGE</sequence>
<name>A0A346XR67_9ACTN</name>
<evidence type="ECO:0000313" key="1">
    <source>
        <dbReference type="EMBL" id="AXV04714.1"/>
    </source>
</evidence>
<dbReference type="InterPro" id="IPR007061">
    <property type="entry name" value="MST-like"/>
</dbReference>
<dbReference type="RefSeq" id="WP_216826295.1">
    <property type="nucleotide sequence ID" value="NZ_CP031165.1"/>
</dbReference>
<dbReference type="KEGG" id="euz:DVS28_a0003"/>
<dbReference type="InterPro" id="IPR034660">
    <property type="entry name" value="DinB/YfiT-like"/>
</dbReference>
<accession>A0A346XR67</accession>
<dbReference type="Gene3D" id="1.20.120.450">
    <property type="entry name" value="dinb family like domain"/>
    <property type="match status" value="1"/>
</dbReference>
<evidence type="ECO:0000313" key="2">
    <source>
        <dbReference type="Proteomes" id="UP000264006"/>
    </source>
</evidence>
<dbReference type="Proteomes" id="UP000264006">
    <property type="component" value="Chromosome"/>
</dbReference>
<keyword evidence="2" id="KW-1185">Reference proteome</keyword>
<protein>
    <recommendedName>
        <fullName evidence="3">DinB family protein</fullName>
    </recommendedName>
</protein>
<dbReference type="AlphaFoldDB" id="A0A346XR67"/>
<reference evidence="1 2" key="1">
    <citation type="submission" date="2018-09" db="EMBL/GenBank/DDBJ databases">
        <title>Complete genome sequence of Euzebya sp. DY32-46 isolated from seawater of Pacific Ocean.</title>
        <authorList>
            <person name="Xu L."/>
            <person name="Wu Y.-H."/>
            <person name="Xu X.-W."/>
        </authorList>
    </citation>
    <scope>NUCLEOTIDE SEQUENCE [LARGE SCALE GENOMIC DNA]</scope>
    <source>
        <strain evidence="1 2">DY32-46</strain>
    </source>
</reference>
<proteinExistence type="predicted"/>
<gene>
    <name evidence="1" type="ORF">DVS28_a0003</name>
</gene>
<dbReference type="EMBL" id="CP031165">
    <property type="protein sequence ID" value="AXV04714.1"/>
    <property type="molecule type" value="Genomic_DNA"/>
</dbReference>
<organism evidence="1 2">
    <name type="scientific">Euzebya pacifica</name>
    <dbReference type="NCBI Taxonomy" id="1608957"/>
    <lineage>
        <taxon>Bacteria</taxon>
        <taxon>Bacillati</taxon>
        <taxon>Actinomycetota</taxon>
        <taxon>Nitriliruptoria</taxon>
        <taxon>Euzebyales</taxon>
    </lineage>
</organism>